<comment type="caution">
    <text evidence="3">The sequence shown here is derived from an EMBL/GenBank/DDBJ whole genome shotgun (WGS) entry which is preliminary data.</text>
</comment>
<dbReference type="InterPro" id="IPR036237">
    <property type="entry name" value="Xyl_isomerase-like_sf"/>
</dbReference>
<keyword evidence="3" id="KW-0413">Isomerase</keyword>
<proteinExistence type="predicted"/>
<organism evidence="3 4">
    <name type="scientific">Hymenobacter aranciens</name>
    <dbReference type="NCBI Taxonomy" id="3063996"/>
    <lineage>
        <taxon>Bacteria</taxon>
        <taxon>Pseudomonadati</taxon>
        <taxon>Bacteroidota</taxon>
        <taxon>Cytophagia</taxon>
        <taxon>Cytophagales</taxon>
        <taxon>Hymenobacteraceae</taxon>
        <taxon>Hymenobacter</taxon>
    </lineage>
</organism>
<gene>
    <name evidence="3" type="ORF">Q5H93_14040</name>
</gene>
<feature type="domain" description="Xylose isomerase-like TIM barrel" evidence="2">
    <location>
        <begin position="53"/>
        <end position="293"/>
    </location>
</feature>
<sequence>MATRRDFVKSAALLSTGALLAPALLAATAKQKAIGLQLYTVRDAMQQDPVGTLAKVAQLGFTSLEGATYTGTQQFYGMMPAVFRQVLRQQGLSMPSSHYMLGEALENGQPKQGTILHGWDRAVDDAAAVGIKYMVCAYLFEDERGDLDHYKLLAERLNKAGERCRTAGIQLCYHNHDFEFATLGGQLPYDVLLSQTDKSLVQMELDLYWAVKAGHDPVALFKAHPGRFPLWHVKDMAKTPPHGFTEVGNGSIDFARIFAQAKCAGLRHFFVEQDETPGSPFDSIQQSISYLKRTLR</sequence>
<accession>A0ABT9BDT3</accession>
<dbReference type="PROSITE" id="PS51318">
    <property type="entry name" value="TAT"/>
    <property type="match status" value="1"/>
</dbReference>
<dbReference type="PANTHER" id="PTHR12110:SF41">
    <property type="entry name" value="INOSOSE DEHYDRATASE"/>
    <property type="match status" value="1"/>
</dbReference>
<dbReference type="PANTHER" id="PTHR12110">
    <property type="entry name" value="HYDROXYPYRUVATE ISOMERASE"/>
    <property type="match status" value="1"/>
</dbReference>
<name>A0ABT9BDT3_9BACT</name>
<feature type="signal peptide" evidence="1">
    <location>
        <begin position="1"/>
        <end position="26"/>
    </location>
</feature>
<evidence type="ECO:0000313" key="4">
    <source>
        <dbReference type="Proteomes" id="UP001176429"/>
    </source>
</evidence>
<keyword evidence="1" id="KW-0732">Signal</keyword>
<protein>
    <submittedName>
        <fullName evidence="3">Sugar phosphate isomerase/epimerase</fullName>
    </submittedName>
</protein>
<dbReference type="Proteomes" id="UP001176429">
    <property type="component" value="Unassembled WGS sequence"/>
</dbReference>
<evidence type="ECO:0000259" key="2">
    <source>
        <dbReference type="Pfam" id="PF01261"/>
    </source>
</evidence>
<reference evidence="3" key="1">
    <citation type="submission" date="2023-07" db="EMBL/GenBank/DDBJ databases">
        <authorList>
            <person name="Kim M.K."/>
        </authorList>
    </citation>
    <scope>NUCLEOTIDE SEQUENCE</scope>
    <source>
        <strain evidence="3">ASUV-10-1</strain>
    </source>
</reference>
<dbReference type="GO" id="GO:0016853">
    <property type="term" value="F:isomerase activity"/>
    <property type="evidence" value="ECO:0007669"/>
    <property type="project" value="UniProtKB-KW"/>
</dbReference>
<dbReference type="Pfam" id="PF01261">
    <property type="entry name" value="AP_endonuc_2"/>
    <property type="match status" value="1"/>
</dbReference>
<dbReference type="SUPFAM" id="SSF51658">
    <property type="entry name" value="Xylose isomerase-like"/>
    <property type="match status" value="1"/>
</dbReference>
<dbReference type="Gene3D" id="3.20.20.150">
    <property type="entry name" value="Divalent-metal-dependent TIM barrel enzymes"/>
    <property type="match status" value="1"/>
</dbReference>
<evidence type="ECO:0000313" key="3">
    <source>
        <dbReference type="EMBL" id="MDO7875859.1"/>
    </source>
</evidence>
<dbReference type="InterPro" id="IPR050312">
    <property type="entry name" value="IolE/XylAMocC-like"/>
</dbReference>
<dbReference type="RefSeq" id="WP_305007184.1">
    <property type="nucleotide sequence ID" value="NZ_JAUQSY010000008.1"/>
</dbReference>
<dbReference type="EMBL" id="JAUQSY010000008">
    <property type="protein sequence ID" value="MDO7875859.1"/>
    <property type="molecule type" value="Genomic_DNA"/>
</dbReference>
<feature type="chain" id="PRO_5047138918" evidence="1">
    <location>
        <begin position="27"/>
        <end position="296"/>
    </location>
</feature>
<keyword evidence="4" id="KW-1185">Reference proteome</keyword>
<dbReference type="InterPro" id="IPR013022">
    <property type="entry name" value="Xyl_isomerase-like_TIM-brl"/>
</dbReference>
<evidence type="ECO:0000256" key="1">
    <source>
        <dbReference type="SAM" id="SignalP"/>
    </source>
</evidence>
<dbReference type="InterPro" id="IPR006311">
    <property type="entry name" value="TAT_signal"/>
</dbReference>